<dbReference type="AlphaFoldDB" id="A0A0U3MWT6"/>
<sequence>MRLGRGDQTEMSSVTRSLSDTCASTPVRLACLVAVASLAACSSLDSMTTGDKVDYKTQAKQTSGLDVPPDLTQLPRDTRPAGGTVSAAQLASQPTAQRPVAATGNSVALSKAGEVEFQRLGNSRWLHSSQSPEELWPQLKAFWVERGLQVESEDAAVGVMETNWAENRAKLPQDFIRKAIGTMLDSVYSTGERDMYRTRVERNPNGGTDIYIAHRGMVEVYTNTQKDDTAWQPRPSDPELESIMLSRLLLKLGGKEDAAQAIASKQPQAQSTDSRPAPVPRSLGDVPNSIALNEGFDRAWRRVGQSLDRHGFTIEDRDRKQGLFFLRYADPSQAGKDEPGFWSRLFGSDKGATSVRYRVSVKSEGERSTVVILDDKGQQQTNDMAKRILQLLLEDLR</sequence>
<evidence type="ECO:0000313" key="3">
    <source>
        <dbReference type="Proteomes" id="UP000060699"/>
    </source>
</evidence>
<name>A0A0U3MWT6_9BURK</name>
<dbReference type="STRING" id="76731.RD2015_1909"/>
<accession>A0A0U3MWT6</accession>
<evidence type="ECO:0000313" key="2">
    <source>
        <dbReference type="EMBL" id="ALV06388.1"/>
    </source>
</evidence>
<keyword evidence="2" id="KW-0449">Lipoprotein</keyword>
<feature type="region of interest" description="Disordered" evidence="1">
    <location>
        <begin position="262"/>
        <end position="286"/>
    </location>
</feature>
<feature type="compositionally biased region" description="Polar residues" evidence="1">
    <location>
        <begin position="263"/>
        <end position="274"/>
    </location>
</feature>
<reference evidence="2 3" key="1">
    <citation type="submission" date="2015-12" db="EMBL/GenBank/DDBJ databases">
        <title>Complete genome of Roseateles depolymerans KCTC 42856.</title>
        <authorList>
            <person name="Kim K.M."/>
        </authorList>
    </citation>
    <scope>NUCLEOTIDE SEQUENCE [LARGE SCALE GENOMIC DNA]</scope>
    <source>
        <strain evidence="2 3">KCTC 42856</strain>
    </source>
</reference>
<dbReference type="InterPro" id="IPR042268">
    <property type="entry name" value="BamC_C"/>
</dbReference>
<protein>
    <submittedName>
        <fullName evidence="2">NlpB/DapX family lipoprotein</fullName>
    </submittedName>
</protein>
<feature type="region of interest" description="Disordered" evidence="1">
    <location>
        <begin position="59"/>
        <end position="84"/>
    </location>
</feature>
<dbReference type="Gene3D" id="3.30.310.170">
    <property type="entry name" value="Outer membrane protein assembly factor BamC"/>
    <property type="match status" value="1"/>
</dbReference>
<dbReference type="EMBL" id="CP013729">
    <property type="protein sequence ID" value="ALV06388.1"/>
    <property type="molecule type" value="Genomic_DNA"/>
</dbReference>
<keyword evidence="3" id="KW-1185">Reference proteome</keyword>
<dbReference type="Proteomes" id="UP000060699">
    <property type="component" value="Chromosome"/>
</dbReference>
<dbReference type="InterPro" id="IPR010653">
    <property type="entry name" value="NlpB/DapX"/>
</dbReference>
<proteinExistence type="predicted"/>
<dbReference type="KEGG" id="rdp:RD2015_1909"/>
<gene>
    <name evidence="2" type="ORF">RD2015_1909</name>
</gene>
<organism evidence="2 3">
    <name type="scientific">Roseateles depolymerans</name>
    <dbReference type="NCBI Taxonomy" id="76731"/>
    <lineage>
        <taxon>Bacteria</taxon>
        <taxon>Pseudomonadati</taxon>
        <taxon>Pseudomonadota</taxon>
        <taxon>Betaproteobacteria</taxon>
        <taxon>Burkholderiales</taxon>
        <taxon>Sphaerotilaceae</taxon>
        <taxon>Roseateles</taxon>
    </lineage>
</organism>
<evidence type="ECO:0000256" key="1">
    <source>
        <dbReference type="SAM" id="MobiDB-lite"/>
    </source>
</evidence>
<dbReference type="Pfam" id="PF06804">
    <property type="entry name" value="Lipoprotein_18"/>
    <property type="match status" value="1"/>
</dbReference>